<comment type="catalytic activity">
    <reaction evidence="11">
        <text>Endonucleolytic cleavage of RNA, removing 21 and 42 nucleotides, respectively, from the 5'- and 3'-termini of a 5S-rRNA precursor.</text>
        <dbReference type="EC" id="3.1.26.8"/>
    </reaction>
</comment>
<sequence length="193" mass="20519">MIKEVLVVEGRDDTKRLQEALGPVDTIETHGFALPPETVAAIKEAQARRGVIIFTDPDHAGEKIRRAILAAVPGAKQAFLPRTAGIPVKQGTLGVEHASNETIRTALAQVYTPTAAAPSTDPVTEEDLLRLGLAGVPQAVTLRDYVAATLHLGHVNGKQLLKRLNAFAITPSQLGAVVRAWPGNSRKDNVYGG</sequence>
<comment type="subcellular location">
    <subcellularLocation>
        <location evidence="11">Cytoplasm</location>
    </subcellularLocation>
</comment>
<keyword evidence="15" id="KW-1185">Reference proteome</keyword>
<accession>U4TI11</accession>
<dbReference type="GO" id="GO:0006364">
    <property type="term" value="P:rRNA processing"/>
    <property type="evidence" value="ECO:0007669"/>
    <property type="project" value="UniProtKB-UniRule"/>
</dbReference>
<gene>
    <name evidence="14" type="primary">yabF</name>
    <name evidence="11" type="synonym">rnmV</name>
    <name evidence="14" type="ORF">L248_0973</name>
</gene>
<evidence type="ECO:0000256" key="8">
    <source>
        <dbReference type="ARBA" id="ARBA00022801"/>
    </source>
</evidence>
<dbReference type="EC" id="3.1.26.8" evidence="11 12"/>
<evidence type="ECO:0000313" key="15">
    <source>
        <dbReference type="Proteomes" id="UP000030647"/>
    </source>
</evidence>
<dbReference type="InterPro" id="IPR034141">
    <property type="entry name" value="TOPRIM_RNase_M5-like"/>
</dbReference>
<organism evidence="14 15">
    <name type="scientific">Schleiferilactobacillus shenzhenensis LY-73</name>
    <dbReference type="NCBI Taxonomy" id="1231336"/>
    <lineage>
        <taxon>Bacteria</taxon>
        <taxon>Bacillati</taxon>
        <taxon>Bacillota</taxon>
        <taxon>Bacilli</taxon>
        <taxon>Lactobacillales</taxon>
        <taxon>Lactobacillaceae</taxon>
        <taxon>Schleiferilactobacillus</taxon>
    </lineage>
</organism>
<dbReference type="PROSITE" id="PS50880">
    <property type="entry name" value="TOPRIM"/>
    <property type="match status" value="1"/>
</dbReference>
<dbReference type="InterPro" id="IPR006171">
    <property type="entry name" value="TOPRIM_dom"/>
</dbReference>
<evidence type="ECO:0000256" key="3">
    <source>
        <dbReference type="ARBA" id="ARBA00022552"/>
    </source>
</evidence>
<comment type="similarity">
    <text evidence="11">Belongs to the ribonuclease M5 family.</text>
</comment>
<proteinExistence type="inferred from homology"/>
<evidence type="ECO:0000259" key="13">
    <source>
        <dbReference type="PROSITE" id="PS50880"/>
    </source>
</evidence>
<dbReference type="Pfam" id="PF01751">
    <property type="entry name" value="Toprim"/>
    <property type="match status" value="1"/>
</dbReference>
<keyword evidence="8 11" id="KW-0378">Hydrolase</keyword>
<evidence type="ECO:0000256" key="2">
    <source>
        <dbReference type="ARBA" id="ARBA00022517"/>
    </source>
</evidence>
<dbReference type="PANTHER" id="PTHR39156">
    <property type="entry name" value="RIBONUCLEASE M5"/>
    <property type="match status" value="1"/>
</dbReference>
<reference evidence="15" key="1">
    <citation type="journal article" date="2013" name="Genome Announc.">
        <title>Whole-Genome Sequencing of Lactobacillus shenzhenensis Strain LY-73T.</title>
        <authorList>
            <person name="Lin Z."/>
            <person name="Liu Z."/>
            <person name="Yang R."/>
            <person name="Zou Y."/>
            <person name="Wan D."/>
            <person name="Chen J."/>
            <person name="Guo M."/>
            <person name="Zhao J."/>
            <person name="Fang C."/>
            <person name="Yang R."/>
            <person name="Liu F."/>
        </authorList>
    </citation>
    <scope>NUCLEOTIDE SEQUENCE [LARGE SCALE GENOMIC DNA]</scope>
    <source>
        <strain evidence="15">LY-73</strain>
    </source>
</reference>
<dbReference type="SUPFAM" id="SSF110455">
    <property type="entry name" value="Toprim domain"/>
    <property type="match status" value="1"/>
</dbReference>
<dbReference type="CDD" id="cd01027">
    <property type="entry name" value="TOPRIM_RNase_M5_like"/>
    <property type="match status" value="1"/>
</dbReference>
<evidence type="ECO:0000256" key="10">
    <source>
        <dbReference type="ARBA" id="ARBA00022884"/>
    </source>
</evidence>
<evidence type="ECO:0000256" key="7">
    <source>
        <dbReference type="ARBA" id="ARBA00022759"/>
    </source>
</evidence>
<dbReference type="SMART" id="SM00493">
    <property type="entry name" value="TOPRIM"/>
    <property type="match status" value="1"/>
</dbReference>
<keyword evidence="5" id="KW-0479">Metal-binding</keyword>
<keyword evidence="6 11" id="KW-0699">rRNA-binding</keyword>
<dbReference type="STRING" id="1231336.L248_0973"/>
<evidence type="ECO:0000256" key="4">
    <source>
        <dbReference type="ARBA" id="ARBA00022722"/>
    </source>
</evidence>
<dbReference type="GO" id="GO:0043822">
    <property type="term" value="F:ribonuclease M5 activity"/>
    <property type="evidence" value="ECO:0007669"/>
    <property type="project" value="UniProtKB-UniRule"/>
</dbReference>
<dbReference type="eggNOG" id="COG1658">
    <property type="taxonomic scope" value="Bacteria"/>
</dbReference>
<feature type="domain" description="Toprim" evidence="13">
    <location>
        <begin position="3"/>
        <end position="87"/>
    </location>
</feature>
<evidence type="ECO:0000256" key="6">
    <source>
        <dbReference type="ARBA" id="ARBA00022730"/>
    </source>
</evidence>
<keyword evidence="4 11" id="KW-0540">Nuclease</keyword>
<dbReference type="GO" id="GO:0005737">
    <property type="term" value="C:cytoplasm"/>
    <property type="evidence" value="ECO:0007669"/>
    <property type="project" value="UniProtKB-SubCell"/>
</dbReference>
<keyword evidence="9" id="KW-0460">Magnesium</keyword>
<dbReference type="GO" id="GO:0019843">
    <property type="term" value="F:rRNA binding"/>
    <property type="evidence" value="ECO:0007669"/>
    <property type="project" value="UniProtKB-KW"/>
</dbReference>
<dbReference type="Gene3D" id="3.40.1360.10">
    <property type="match status" value="1"/>
</dbReference>
<dbReference type="Proteomes" id="UP000030647">
    <property type="component" value="Unassembled WGS sequence"/>
</dbReference>
<keyword evidence="1 11" id="KW-0963">Cytoplasm</keyword>
<dbReference type="PANTHER" id="PTHR39156:SF2">
    <property type="entry name" value="DNA PRIMASE (BACTERIAL TYPE) AND SMALL PRIMASE-LIKE PROTEINS"/>
    <property type="match status" value="1"/>
</dbReference>
<dbReference type="NCBIfam" id="TIGR00334">
    <property type="entry name" value="5S_RNA_mat_M5"/>
    <property type="match status" value="1"/>
</dbReference>
<name>U4TI11_9LACO</name>
<dbReference type="GO" id="GO:0046872">
    <property type="term" value="F:metal ion binding"/>
    <property type="evidence" value="ECO:0007669"/>
    <property type="project" value="UniProtKB-KW"/>
</dbReference>
<dbReference type="Pfam" id="PF13331">
    <property type="entry name" value="DUF4093"/>
    <property type="match status" value="1"/>
</dbReference>
<evidence type="ECO:0000256" key="1">
    <source>
        <dbReference type="ARBA" id="ARBA00022490"/>
    </source>
</evidence>
<keyword evidence="2 11" id="KW-0690">Ribosome biogenesis</keyword>
<dbReference type="InterPro" id="IPR025156">
    <property type="entry name" value="RNase_M5_C"/>
</dbReference>
<evidence type="ECO:0000256" key="11">
    <source>
        <dbReference type="HAMAP-Rule" id="MF_01469"/>
    </source>
</evidence>
<keyword evidence="3 11" id="KW-0698">rRNA processing</keyword>
<dbReference type="RefSeq" id="WP_022530305.1">
    <property type="nucleotide sequence ID" value="NZ_KI271598.1"/>
</dbReference>
<dbReference type="HOGENOM" id="CLU_109405_0_0_9"/>
<dbReference type="OrthoDB" id="9791329at2"/>
<evidence type="ECO:0000313" key="14">
    <source>
        <dbReference type="EMBL" id="ERL64431.1"/>
    </source>
</evidence>
<keyword evidence="7 11" id="KW-0255">Endonuclease</keyword>
<dbReference type="AlphaFoldDB" id="U4TI11"/>
<dbReference type="InterPro" id="IPR004466">
    <property type="entry name" value="RNase_M5"/>
</dbReference>
<protein>
    <recommendedName>
        <fullName evidence="11 12">Ribonuclease M5</fullName>
        <ecNumber evidence="11 12">3.1.26.8</ecNumber>
    </recommendedName>
    <alternativeName>
        <fullName evidence="11">RNase M5</fullName>
    </alternativeName>
    <alternativeName>
        <fullName evidence="11">Ribosomal RNA terminal maturase M5</fullName>
    </alternativeName>
</protein>
<dbReference type="EMBL" id="KI271598">
    <property type="protein sequence ID" value="ERL64431.1"/>
    <property type="molecule type" value="Genomic_DNA"/>
</dbReference>
<evidence type="ECO:0000256" key="9">
    <source>
        <dbReference type="ARBA" id="ARBA00022842"/>
    </source>
</evidence>
<dbReference type="HAMAP" id="MF_01469">
    <property type="entry name" value="RNase_M5"/>
    <property type="match status" value="1"/>
</dbReference>
<comment type="function">
    <text evidence="11">Required for correct processing of both the 5' and 3' ends of 5S rRNA precursor. Cleaves both sides of a double-stranded region yielding mature 5S rRNA in one step.</text>
</comment>
<keyword evidence="10 11" id="KW-0694">RNA-binding</keyword>
<evidence type="ECO:0000256" key="5">
    <source>
        <dbReference type="ARBA" id="ARBA00022723"/>
    </source>
</evidence>
<evidence type="ECO:0000256" key="12">
    <source>
        <dbReference type="NCBIfam" id="TIGR00334"/>
    </source>
</evidence>